<gene>
    <name evidence="1" type="ORF">LARSCL_LOCUS17557</name>
</gene>
<proteinExistence type="predicted"/>
<organism evidence="1 2">
    <name type="scientific">Larinioides sclopetarius</name>
    <dbReference type="NCBI Taxonomy" id="280406"/>
    <lineage>
        <taxon>Eukaryota</taxon>
        <taxon>Metazoa</taxon>
        <taxon>Ecdysozoa</taxon>
        <taxon>Arthropoda</taxon>
        <taxon>Chelicerata</taxon>
        <taxon>Arachnida</taxon>
        <taxon>Araneae</taxon>
        <taxon>Araneomorphae</taxon>
        <taxon>Entelegynae</taxon>
        <taxon>Araneoidea</taxon>
        <taxon>Araneidae</taxon>
        <taxon>Larinioides</taxon>
    </lineage>
</organism>
<keyword evidence="2" id="KW-1185">Reference proteome</keyword>
<reference evidence="1 2" key="1">
    <citation type="submission" date="2024-04" db="EMBL/GenBank/DDBJ databases">
        <authorList>
            <person name="Rising A."/>
            <person name="Reimegard J."/>
            <person name="Sonavane S."/>
            <person name="Akerstrom W."/>
            <person name="Nylinder S."/>
            <person name="Hedman E."/>
            <person name="Kallberg Y."/>
        </authorList>
    </citation>
    <scope>NUCLEOTIDE SEQUENCE [LARGE SCALE GENOMIC DNA]</scope>
</reference>
<comment type="caution">
    <text evidence="1">The sequence shown here is derived from an EMBL/GenBank/DDBJ whole genome shotgun (WGS) entry which is preliminary data.</text>
</comment>
<feature type="non-terminal residue" evidence="1">
    <location>
        <position position="1"/>
    </location>
</feature>
<accession>A0AAV2B9G5</accession>
<name>A0AAV2B9G5_9ARAC</name>
<dbReference type="Proteomes" id="UP001497382">
    <property type="component" value="Unassembled WGS sequence"/>
</dbReference>
<sequence length="72" mass="8327">TINKNTYPIQSTSRPFFTNNAERNFETCLTEVDKITLRALNVGIHQKFEDVIDDKISIVQDYFPIGMMKTTI</sequence>
<feature type="non-terminal residue" evidence="1">
    <location>
        <position position="72"/>
    </location>
</feature>
<protein>
    <submittedName>
        <fullName evidence="1">Uncharacterized protein</fullName>
    </submittedName>
</protein>
<evidence type="ECO:0000313" key="1">
    <source>
        <dbReference type="EMBL" id="CAL1292259.1"/>
    </source>
</evidence>
<dbReference type="AlphaFoldDB" id="A0AAV2B9G5"/>
<evidence type="ECO:0000313" key="2">
    <source>
        <dbReference type="Proteomes" id="UP001497382"/>
    </source>
</evidence>
<dbReference type="EMBL" id="CAXIEN010000302">
    <property type="protein sequence ID" value="CAL1292259.1"/>
    <property type="molecule type" value="Genomic_DNA"/>
</dbReference>